<evidence type="ECO:0000313" key="2">
    <source>
        <dbReference type="EMBL" id="MFI9099452.1"/>
    </source>
</evidence>
<name>A0ABW8C0V3_9ACTN</name>
<organism evidence="2 3">
    <name type="scientific">Streptomyces fildesensis</name>
    <dbReference type="NCBI Taxonomy" id="375757"/>
    <lineage>
        <taxon>Bacteria</taxon>
        <taxon>Bacillati</taxon>
        <taxon>Actinomycetota</taxon>
        <taxon>Actinomycetes</taxon>
        <taxon>Kitasatosporales</taxon>
        <taxon>Streptomycetaceae</taxon>
        <taxon>Streptomyces</taxon>
    </lineage>
</organism>
<reference evidence="2 3" key="1">
    <citation type="submission" date="2024-10" db="EMBL/GenBank/DDBJ databases">
        <title>The Natural Products Discovery Center: Release of the First 8490 Sequenced Strains for Exploring Actinobacteria Biosynthetic Diversity.</title>
        <authorList>
            <person name="Kalkreuter E."/>
            <person name="Kautsar S.A."/>
            <person name="Yang D."/>
            <person name="Bader C.D."/>
            <person name="Teijaro C.N."/>
            <person name="Fluegel L."/>
            <person name="Davis C.M."/>
            <person name="Simpson J.R."/>
            <person name="Lauterbach L."/>
            <person name="Steele A.D."/>
            <person name="Gui C."/>
            <person name="Meng S."/>
            <person name="Li G."/>
            <person name="Viehrig K."/>
            <person name="Ye F."/>
            <person name="Su P."/>
            <person name="Kiefer A.F."/>
            <person name="Nichols A."/>
            <person name="Cepeda A.J."/>
            <person name="Yan W."/>
            <person name="Fan B."/>
            <person name="Jiang Y."/>
            <person name="Adhikari A."/>
            <person name="Zheng C.-J."/>
            <person name="Schuster L."/>
            <person name="Cowan T.M."/>
            <person name="Smanski M.J."/>
            <person name="Chevrette M.G."/>
            <person name="De Carvalho L.P.S."/>
            <person name="Shen B."/>
        </authorList>
    </citation>
    <scope>NUCLEOTIDE SEQUENCE [LARGE SCALE GENOMIC DNA]</scope>
    <source>
        <strain evidence="2 3">NPDC053399</strain>
    </source>
</reference>
<accession>A0ABW8C0V3</accession>
<dbReference type="RefSeq" id="WP_399643818.1">
    <property type="nucleotide sequence ID" value="NZ_JBITYG010000001.1"/>
</dbReference>
<evidence type="ECO:0000256" key="1">
    <source>
        <dbReference type="SAM" id="MobiDB-lite"/>
    </source>
</evidence>
<proteinExistence type="predicted"/>
<comment type="caution">
    <text evidence="2">The sequence shown here is derived from an EMBL/GenBank/DDBJ whole genome shotgun (WGS) entry which is preliminary data.</text>
</comment>
<keyword evidence="3" id="KW-1185">Reference proteome</keyword>
<feature type="region of interest" description="Disordered" evidence="1">
    <location>
        <begin position="128"/>
        <end position="175"/>
    </location>
</feature>
<sequence>MTETAEQTALVEEATKKSGLVWVQAPTGRSPQAVWHAWVDGAMCVVGGGPGEQPLGGLTDGGTAVVTVRSKDKGGRLVAWPATVSALLPDSDGWTAAVEELKGKRLNAPDAETMTVRWARECQVLRLVPSGPPSEQPGAMPDGSGAAGPVPSPATTRQPMPEALPRLLARRRKRA</sequence>
<evidence type="ECO:0000313" key="3">
    <source>
        <dbReference type="Proteomes" id="UP001614394"/>
    </source>
</evidence>
<dbReference type="Proteomes" id="UP001614394">
    <property type="component" value="Unassembled WGS sequence"/>
</dbReference>
<protein>
    <submittedName>
        <fullName evidence="2">Uncharacterized protein</fullName>
    </submittedName>
</protein>
<gene>
    <name evidence="2" type="ORF">ACIGXA_02930</name>
</gene>
<dbReference type="EMBL" id="JBITYG010000001">
    <property type="protein sequence ID" value="MFI9099452.1"/>
    <property type="molecule type" value="Genomic_DNA"/>
</dbReference>